<evidence type="ECO:0000259" key="6">
    <source>
        <dbReference type="Pfam" id="PF02867"/>
    </source>
</evidence>
<dbReference type="EMBL" id="KT595939">
    <property type="protein sequence ID" value="ALE14776.1"/>
    <property type="molecule type" value="Genomic_DNA"/>
</dbReference>
<dbReference type="InterPro" id="IPR000788">
    <property type="entry name" value="RNR_lg_C"/>
</dbReference>
<dbReference type="Proteomes" id="UP000152314">
    <property type="component" value="Segment"/>
</dbReference>
<dbReference type="Pfam" id="PF00317">
    <property type="entry name" value="Ribonuc_red_lgN"/>
    <property type="match status" value="1"/>
</dbReference>
<comment type="similarity">
    <text evidence="1 4">Belongs to the ribonucleoside diphosphate reductase large chain family.</text>
</comment>
<organism evidence="7 8">
    <name type="scientific">Felid gammaherpesvirus 1</name>
    <dbReference type="NCBI Taxonomy" id="2560468"/>
    <lineage>
        <taxon>Viruses</taxon>
        <taxon>Duplodnaviria</taxon>
        <taxon>Heunggongvirae</taxon>
        <taxon>Peploviricota</taxon>
        <taxon>Herviviricetes</taxon>
        <taxon>Herpesvirales</taxon>
        <taxon>Orthoherpesviridae</taxon>
        <taxon>Gammaherpesvirinae</taxon>
        <taxon>Percavirus</taxon>
        <taxon>Percavirus felidgamma1</taxon>
    </lineage>
</organism>
<feature type="domain" description="Ribonucleotide reductase large subunit N-terminal" evidence="5">
    <location>
        <begin position="93"/>
        <end position="189"/>
    </location>
</feature>
<dbReference type="PANTHER" id="PTHR11573:SF6">
    <property type="entry name" value="RIBONUCLEOSIDE-DIPHOSPHATE REDUCTASE LARGE SUBUNIT"/>
    <property type="match status" value="1"/>
</dbReference>
<keyword evidence="8" id="KW-1185">Reference proteome</keyword>
<dbReference type="InterPro" id="IPR013509">
    <property type="entry name" value="RNR_lsu_N"/>
</dbReference>
<proteinExistence type="inferred from homology"/>
<keyword evidence="4" id="KW-0215">Deoxyribonucleotide synthesis</keyword>
<dbReference type="InterPro" id="IPR008926">
    <property type="entry name" value="RNR_R1-su_N"/>
</dbReference>
<dbReference type="KEGG" id="vg:26100455"/>
<protein>
    <recommendedName>
        <fullName evidence="2 4">Ribonucleoside-diphosphate reductase</fullName>
        <ecNumber evidence="2 4">1.17.4.1</ecNumber>
    </recommendedName>
</protein>
<dbReference type="SUPFAM" id="SSF51998">
    <property type="entry name" value="PFL-like glycyl radical enzymes"/>
    <property type="match status" value="1"/>
</dbReference>
<feature type="domain" description="Ribonucleotide reductase large subunit C-terminal" evidence="6">
    <location>
        <begin position="193"/>
        <end position="729"/>
    </location>
</feature>
<dbReference type="GeneID" id="26100455"/>
<dbReference type="InterPro" id="IPR039718">
    <property type="entry name" value="Rrm1"/>
</dbReference>
<dbReference type="SUPFAM" id="SSF48168">
    <property type="entry name" value="R1 subunit of ribonucleotide reductase, N-terminal domain"/>
    <property type="match status" value="1"/>
</dbReference>
<dbReference type="GO" id="GO:0009263">
    <property type="term" value="P:deoxyribonucleotide biosynthetic process"/>
    <property type="evidence" value="ECO:0007669"/>
    <property type="project" value="UniProtKB-KW"/>
</dbReference>
<evidence type="ECO:0000256" key="2">
    <source>
        <dbReference type="ARBA" id="ARBA00012274"/>
    </source>
</evidence>
<comment type="function">
    <text evidence="4">Provides the precursors necessary for DNA synthesis. Catalyzes the biosynthesis of deoxyribonucleotides from the corresponding ribonucleotides.</text>
</comment>
<dbReference type="PRINTS" id="PR01183">
    <property type="entry name" value="RIBORDTASEM1"/>
</dbReference>
<evidence type="ECO:0000256" key="1">
    <source>
        <dbReference type="ARBA" id="ARBA00010406"/>
    </source>
</evidence>
<dbReference type="EC" id="1.17.4.1" evidence="2 4"/>
<dbReference type="Pfam" id="PF02867">
    <property type="entry name" value="Ribonuc_red_lgC"/>
    <property type="match status" value="1"/>
</dbReference>
<dbReference type="InterPro" id="IPR013346">
    <property type="entry name" value="NrdE_NrdA_C"/>
</dbReference>
<dbReference type="UniPathway" id="UPA00326"/>
<keyword evidence="3 4" id="KW-0560">Oxidoreductase</keyword>
<dbReference type="PANTHER" id="PTHR11573">
    <property type="entry name" value="RIBONUCLEOSIDE-DIPHOSPHATE REDUCTASE LARGE CHAIN"/>
    <property type="match status" value="1"/>
</dbReference>
<dbReference type="RefSeq" id="YP_009173941.1">
    <property type="nucleotide sequence ID" value="NC_028099.1"/>
</dbReference>
<evidence type="ECO:0000256" key="4">
    <source>
        <dbReference type="RuleBase" id="RU003410"/>
    </source>
</evidence>
<accession>A0A0M3T9D4</accession>
<dbReference type="NCBIfam" id="TIGR02506">
    <property type="entry name" value="NrdE_NrdA"/>
    <property type="match status" value="1"/>
</dbReference>
<evidence type="ECO:0000256" key="3">
    <source>
        <dbReference type="ARBA" id="ARBA00023002"/>
    </source>
</evidence>
<name>A0A0M3T9D4_9GAMA</name>
<comment type="catalytic activity">
    <reaction evidence="4">
        <text>a 2'-deoxyribonucleoside 5'-diphosphate + [thioredoxin]-disulfide + H2O = a ribonucleoside 5'-diphosphate + [thioredoxin]-dithiol</text>
        <dbReference type="Rhea" id="RHEA:23252"/>
        <dbReference type="Rhea" id="RHEA-COMP:10698"/>
        <dbReference type="Rhea" id="RHEA-COMP:10700"/>
        <dbReference type="ChEBI" id="CHEBI:15377"/>
        <dbReference type="ChEBI" id="CHEBI:29950"/>
        <dbReference type="ChEBI" id="CHEBI:50058"/>
        <dbReference type="ChEBI" id="CHEBI:57930"/>
        <dbReference type="ChEBI" id="CHEBI:73316"/>
        <dbReference type="EC" id="1.17.4.1"/>
    </reaction>
</comment>
<dbReference type="GO" id="GO:0005524">
    <property type="term" value="F:ATP binding"/>
    <property type="evidence" value="ECO:0007669"/>
    <property type="project" value="InterPro"/>
</dbReference>
<dbReference type="Gene3D" id="3.20.70.20">
    <property type="match status" value="1"/>
</dbReference>
<dbReference type="OrthoDB" id="2980at10239"/>
<dbReference type="GO" id="GO:0004748">
    <property type="term" value="F:ribonucleoside-diphosphate reductase activity, thioredoxin disulfide as acceptor"/>
    <property type="evidence" value="ECO:0007669"/>
    <property type="project" value="UniProtKB-EC"/>
</dbReference>
<evidence type="ECO:0000313" key="7">
    <source>
        <dbReference type="EMBL" id="ALE14776.1"/>
    </source>
</evidence>
<evidence type="ECO:0000313" key="8">
    <source>
        <dbReference type="Proteomes" id="UP000152314"/>
    </source>
</evidence>
<reference evidence="7 8" key="1">
    <citation type="journal article" date="2015" name="Genome Announc.">
        <title>First Complete Genome Sequence of Felis catus Gammaherpesvirus 1.</title>
        <authorList>
            <person name="Troyer R.M."/>
            <person name="Lee J.S."/>
            <person name="Vuyisich M."/>
            <person name="Chain P."/>
            <person name="Lo C.C."/>
            <person name="Kronmiller B."/>
            <person name="Bracha S."/>
            <person name="Avery A.C."/>
            <person name="VandeWoude S."/>
        </authorList>
    </citation>
    <scope>NUCLEOTIDE SEQUENCE [LARGE SCALE GENOMIC DNA]</scope>
    <source>
        <strain evidence="7">31286</strain>
    </source>
</reference>
<evidence type="ECO:0000259" key="5">
    <source>
        <dbReference type="Pfam" id="PF00317"/>
    </source>
</evidence>
<sequence>MMAAIDGNESALQYLINSLKISAGWDLEANKMAGRLEHMRMAKKTTKSTQEYVAKFGSMLQSDVYKFLSKYSTMIDHVCATYRNSPDYEFLTSRGYLSAKRFYDTYVLRTYDNSCYETPIQMFVRMSVFFTCQVLKHRYLLRALTAIQLDSWGVDTCTEEEIFYYFFETISSLLVCCATPIMRSAGVEGQSLASCFILAKDMSSDENTLSTLAGDLLPLLQSQSGVGMDVTSFSDSGKNIISCLKLINAQVEFFNDRNIRPVSVAAYMELWHYHVEEFLNAKLPENPERCSSIFQGLCIPSLFFKLYEKDPTTHWYLFKPDVGAKLRVSYGVKFEEEYQRLVQEKQYVRAISVKSLMFMIVNTIIKTGSPYILLKESLNENHWRETQGQAINCANLCAEIVQESVNGTAVCNLANICLPKCLTCLSPITADYGQNNRDLKLSALSPDYIFSDKKLAMGIQAAVFMVNCSIMGGILPTASATQKQVERSMGIGVQGLADVFAYMNMCYDDPRSERLEVSIFEQLYYHAVDTSNKIVSLGECLPFHGFKESKLAQGVFHWENWNLSSHHLHLGEWAWDNLRKRVQKHGTFNSQFVALMPTVGTSQLTGYSEAFYPFYANISSRVSNKEEIVRSNITFLEHIKPEDIALLRKYGGNVTQIPEPLQSIYRPFLTAFDINPEIQIARASARAPFIDQSQSFSFFLKEQNVKNASYLKNLLMLGYKYKLKTLMYYCRIQKQSNLTAYECLDTESDITPKSSEKTGDGFYKKEDMSHNVCVNSDSSDCVACQ</sequence>